<evidence type="ECO:0000313" key="3">
    <source>
        <dbReference type="Proteomes" id="UP000315540"/>
    </source>
</evidence>
<sequence>MKDQVRKVDNSILSDIHVSFKTRIIGTIFIVFSGLLLYLDKFFGYLGFESEYTFGYSNFSNFIWAFMQSIAPVLMILGMYMKPYKISFFVAIYCYGLQLIWIFSPQHSDNFLGYVFAIGICIFFVFLVFVIKRLIFHFEQKKNKDQEFIQDAKDVLEILKARVLEGNG</sequence>
<dbReference type="EMBL" id="VFWZ01000008">
    <property type="protein sequence ID" value="TPN82804.1"/>
    <property type="molecule type" value="Genomic_DNA"/>
</dbReference>
<keyword evidence="1" id="KW-0472">Membrane</keyword>
<dbReference type="OrthoDB" id="1162421at2"/>
<feature type="transmembrane region" description="Helical" evidence="1">
    <location>
        <begin position="111"/>
        <end position="131"/>
    </location>
</feature>
<dbReference type="Proteomes" id="UP000315540">
    <property type="component" value="Unassembled WGS sequence"/>
</dbReference>
<organism evidence="2 3">
    <name type="scientific">Aquimarina algicola</name>
    <dbReference type="NCBI Taxonomy" id="2589995"/>
    <lineage>
        <taxon>Bacteria</taxon>
        <taxon>Pseudomonadati</taxon>
        <taxon>Bacteroidota</taxon>
        <taxon>Flavobacteriia</taxon>
        <taxon>Flavobacteriales</taxon>
        <taxon>Flavobacteriaceae</taxon>
        <taxon>Aquimarina</taxon>
    </lineage>
</organism>
<feature type="transmembrane region" description="Helical" evidence="1">
    <location>
        <begin position="20"/>
        <end position="39"/>
    </location>
</feature>
<feature type="transmembrane region" description="Helical" evidence="1">
    <location>
        <begin position="59"/>
        <end position="79"/>
    </location>
</feature>
<keyword evidence="3" id="KW-1185">Reference proteome</keyword>
<dbReference type="AlphaFoldDB" id="A0A504IXM3"/>
<gene>
    <name evidence="2" type="ORF">FHK87_20470</name>
</gene>
<dbReference type="RefSeq" id="WP_140596082.1">
    <property type="nucleotide sequence ID" value="NZ_VFWZ01000008.1"/>
</dbReference>
<evidence type="ECO:0000256" key="1">
    <source>
        <dbReference type="SAM" id="Phobius"/>
    </source>
</evidence>
<protein>
    <submittedName>
        <fullName evidence="2">Uncharacterized protein</fullName>
    </submittedName>
</protein>
<reference evidence="2 3" key="1">
    <citation type="submission" date="2019-06" db="EMBL/GenBank/DDBJ databases">
        <authorList>
            <person name="Meng X."/>
        </authorList>
    </citation>
    <scope>NUCLEOTIDE SEQUENCE [LARGE SCALE GENOMIC DNA]</scope>
    <source>
        <strain evidence="2 3">M625</strain>
    </source>
</reference>
<evidence type="ECO:0000313" key="2">
    <source>
        <dbReference type="EMBL" id="TPN82804.1"/>
    </source>
</evidence>
<name>A0A504IXM3_9FLAO</name>
<keyword evidence="1" id="KW-1133">Transmembrane helix</keyword>
<accession>A0A504IXM3</accession>
<keyword evidence="1" id="KW-0812">Transmembrane</keyword>
<proteinExistence type="predicted"/>
<feature type="transmembrane region" description="Helical" evidence="1">
    <location>
        <begin position="86"/>
        <end position="105"/>
    </location>
</feature>
<comment type="caution">
    <text evidence="2">The sequence shown here is derived from an EMBL/GenBank/DDBJ whole genome shotgun (WGS) entry which is preliminary data.</text>
</comment>